<evidence type="ECO:0000313" key="3">
    <source>
        <dbReference type="Proteomes" id="UP000823941"/>
    </source>
</evidence>
<reference evidence="2 3" key="1">
    <citation type="submission" date="2021-06" db="EMBL/GenBank/DDBJ databases">
        <title>A haploid diamondback moth (Plutella xylostella L.) genome assembly resolves 31 chromosomes and identifies a diamide resistance mutation.</title>
        <authorList>
            <person name="Ward C.M."/>
            <person name="Perry K.D."/>
            <person name="Baker G."/>
            <person name="Powis K."/>
            <person name="Heckel D.G."/>
            <person name="Baxter S.W."/>
        </authorList>
    </citation>
    <scope>NUCLEOTIDE SEQUENCE [LARGE SCALE GENOMIC DNA]</scope>
    <source>
        <strain evidence="2 3">LV</strain>
        <tissue evidence="2">Single pupa</tissue>
    </source>
</reference>
<organism evidence="2 3">
    <name type="scientific">Plutella xylostella</name>
    <name type="common">Diamondback moth</name>
    <name type="synonym">Plutella maculipennis</name>
    <dbReference type="NCBI Taxonomy" id="51655"/>
    <lineage>
        <taxon>Eukaryota</taxon>
        <taxon>Metazoa</taxon>
        <taxon>Ecdysozoa</taxon>
        <taxon>Arthropoda</taxon>
        <taxon>Hexapoda</taxon>
        <taxon>Insecta</taxon>
        <taxon>Pterygota</taxon>
        <taxon>Neoptera</taxon>
        <taxon>Endopterygota</taxon>
        <taxon>Lepidoptera</taxon>
        <taxon>Glossata</taxon>
        <taxon>Ditrysia</taxon>
        <taxon>Yponomeutoidea</taxon>
        <taxon>Plutellidae</taxon>
        <taxon>Plutella</taxon>
    </lineage>
</organism>
<evidence type="ECO:0000313" key="2">
    <source>
        <dbReference type="EMBL" id="KAG7311206.1"/>
    </source>
</evidence>
<dbReference type="Proteomes" id="UP000823941">
    <property type="component" value="Chromosome 4"/>
</dbReference>
<feature type="region of interest" description="Disordered" evidence="1">
    <location>
        <begin position="1"/>
        <end position="21"/>
    </location>
</feature>
<evidence type="ECO:0000256" key="1">
    <source>
        <dbReference type="SAM" id="MobiDB-lite"/>
    </source>
</evidence>
<proteinExistence type="predicted"/>
<accession>A0ABQ7R1N9</accession>
<sequence length="83" mass="8731">MDDSFVPKETPEVDHPCTSQTAVAEPAPVSFTPLREWHYLRCAAGLSPAVTLGIMITNVPQANGDFGTLLGLQSAGPRGYSSG</sequence>
<dbReference type="EMBL" id="JAHIBW010000004">
    <property type="protein sequence ID" value="KAG7311206.1"/>
    <property type="molecule type" value="Genomic_DNA"/>
</dbReference>
<gene>
    <name evidence="2" type="ORF">JYU34_002223</name>
</gene>
<name>A0ABQ7R1N9_PLUXY</name>
<feature type="compositionally biased region" description="Basic and acidic residues" evidence="1">
    <location>
        <begin position="1"/>
        <end position="15"/>
    </location>
</feature>
<comment type="caution">
    <text evidence="2">The sequence shown here is derived from an EMBL/GenBank/DDBJ whole genome shotgun (WGS) entry which is preliminary data.</text>
</comment>
<protein>
    <submittedName>
        <fullName evidence="2">Uncharacterized protein</fullName>
    </submittedName>
</protein>
<keyword evidence="3" id="KW-1185">Reference proteome</keyword>